<sequence length="53" mass="6343">MKVREMSQVVFRAEPDIKAWLEKKAQQEERSQNWLVGKALREAMQRDEQIKQA</sequence>
<dbReference type="InterPro" id="IPR013321">
    <property type="entry name" value="Arc_rbn_hlx_hlx"/>
</dbReference>
<dbReference type="Gene3D" id="1.10.1220.10">
    <property type="entry name" value="Met repressor-like"/>
    <property type="match status" value="1"/>
</dbReference>
<protein>
    <submittedName>
        <fullName evidence="1">Uncharacterized protein</fullName>
    </submittedName>
</protein>
<reference evidence="1 2" key="1">
    <citation type="submission" date="2019-09" db="EMBL/GenBank/DDBJ databases">
        <authorList>
            <person name="Chandra G."/>
            <person name="Truman W A."/>
        </authorList>
    </citation>
    <scope>NUCLEOTIDE SEQUENCE [LARGE SCALE GENOMIC DNA]</scope>
    <source>
        <strain evidence="1">PS870</strain>
    </source>
</reference>
<evidence type="ECO:0000313" key="2">
    <source>
        <dbReference type="Proteomes" id="UP000349468"/>
    </source>
</evidence>
<gene>
    <name evidence="1" type="ORF">PS870_01740</name>
</gene>
<dbReference type="SUPFAM" id="SSF47598">
    <property type="entry name" value="Ribbon-helix-helix"/>
    <property type="match status" value="1"/>
</dbReference>
<dbReference type="AlphaFoldDB" id="A0A5E7IW54"/>
<evidence type="ECO:0000313" key="1">
    <source>
        <dbReference type="EMBL" id="VVO79954.1"/>
    </source>
</evidence>
<dbReference type="GO" id="GO:0006355">
    <property type="term" value="P:regulation of DNA-templated transcription"/>
    <property type="evidence" value="ECO:0007669"/>
    <property type="project" value="InterPro"/>
</dbReference>
<dbReference type="Proteomes" id="UP000349468">
    <property type="component" value="Unassembled WGS sequence"/>
</dbReference>
<proteinExistence type="predicted"/>
<accession>A0A5E7IW54</accession>
<dbReference type="EMBL" id="CABVIK010000005">
    <property type="protein sequence ID" value="VVO79954.1"/>
    <property type="molecule type" value="Genomic_DNA"/>
</dbReference>
<name>A0A5E7IW54_PSEFL</name>
<dbReference type="InterPro" id="IPR010985">
    <property type="entry name" value="Ribbon_hlx_hlx"/>
</dbReference>
<organism evidence="1 2">
    <name type="scientific">Pseudomonas fluorescens</name>
    <dbReference type="NCBI Taxonomy" id="294"/>
    <lineage>
        <taxon>Bacteria</taxon>
        <taxon>Pseudomonadati</taxon>
        <taxon>Pseudomonadota</taxon>
        <taxon>Gammaproteobacteria</taxon>
        <taxon>Pseudomonadales</taxon>
        <taxon>Pseudomonadaceae</taxon>
        <taxon>Pseudomonas</taxon>
    </lineage>
</organism>